<evidence type="ECO:0000256" key="7">
    <source>
        <dbReference type="ARBA" id="ARBA00023326"/>
    </source>
</evidence>
<dbReference type="InterPro" id="IPR017853">
    <property type="entry name" value="GH"/>
</dbReference>
<dbReference type="PRINTS" id="PR00133">
    <property type="entry name" value="GLHYDRLASE3"/>
</dbReference>
<dbReference type="Pfam" id="PF14310">
    <property type="entry name" value="Fn3-like"/>
    <property type="match status" value="1"/>
</dbReference>
<feature type="domain" description="Glycoside hydrolase family 3 N-terminal" evidence="10">
    <location>
        <begin position="450"/>
        <end position="711"/>
    </location>
</feature>
<evidence type="ECO:0000256" key="2">
    <source>
        <dbReference type="ARBA" id="ARBA00006886"/>
    </source>
</evidence>
<feature type="region of interest" description="Disordered" evidence="8">
    <location>
        <begin position="935"/>
        <end position="959"/>
    </location>
</feature>
<dbReference type="GO" id="GO:0000272">
    <property type="term" value="P:polysaccharide catabolic process"/>
    <property type="evidence" value="ECO:0007669"/>
    <property type="project" value="UniProtKB-KW"/>
</dbReference>
<keyword evidence="5" id="KW-0119">Carbohydrate metabolism</keyword>
<dbReference type="PANTHER" id="PTHR32268:SF15">
    <property type="entry name" value="HOMOSERINE ACETYLTRANSFERASE FAMILY PROTEIN (AFU_ORTHOLOGUE AFUA_1G15350)"/>
    <property type="match status" value="1"/>
</dbReference>
<dbReference type="InterPro" id="IPR036962">
    <property type="entry name" value="Glyco_hydro_3_N_sf"/>
</dbReference>
<feature type="compositionally biased region" description="Low complexity" evidence="8">
    <location>
        <begin position="941"/>
        <end position="950"/>
    </location>
</feature>
<keyword evidence="7" id="KW-0624">Polysaccharide degradation</keyword>
<evidence type="ECO:0000313" key="13">
    <source>
        <dbReference type="EMBL" id="TKW55007.1"/>
    </source>
</evidence>
<feature type="domain" description="Glycoside hydrolase family 3 C-terminal" evidence="11">
    <location>
        <begin position="717"/>
        <end position="923"/>
    </location>
</feature>
<dbReference type="Gene3D" id="3.40.50.1820">
    <property type="entry name" value="alpha/beta hydrolase"/>
    <property type="match status" value="1"/>
</dbReference>
<comment type="similarity">
    <text evidence="2">Belongs to the AB hydrolase superfamily. MetX family.</text>
</comment>
<dbReference type="InterPro" id="IPR000073">
    <property type="entry name" value="AB_hydrolase_1"/>
</dbReference>
<evidence type="ECO:0000259" key="9">
    <source>
        <dbReference type="Pfam" id="PF00561"/>
    </source>
</evidence>
<dbReference type="InterPro" id="IPR002772">
    <property type="entry name" value="Glyco_hydro_3_C"/>
</dbReference>
<feature type="domain" description="Fibronectin type III-like" evidence="12">
    <location>
        <begin position="977"/>
        <end position="1022"/>
    </location>
</feature>
<keyword evidence="4" id="KW-0325">Glycoprotein</keyword>
<dbReference type="Pfam" id="PF00561">
    <property type="entry name" value="Abhydrolase_1"/>
    <property type="match status" value="1"/>
</dbReference>
<reference evidence="13 14" key="1">
    <citation type="journal article" date="2019" name="PLoS ONE">
        <title>Comparative genome analysis indicates high evolutionary potential of pathogenicity genes in Colletotrichum tanaceti.</title>
        <authorList>
            <person name="Lelwala R.V."/>
            <person name="Korhonen P.K."/>
            <person name="Young N.D."/>
            <person name="Scott J.B."/>
            <person name="Ades P.A."/>
            <person name="Gasser R.B."/>
            <person name="Taylor P.W.J."/>
        </authorList>
    </citation>
    <scope>NUCLEOTIDE SEQUENCE [LARGE SCALE GENOMIC DNA]</scope>
    <source>
        <strain evidence="13">BRIP57314</strain>
    </source>
</reference>
<dbReference type="STRING" id="1306861.A0A4U6XKF0"/>
<name>A0A4U6XKF0_9PEZI</name>
<evidence type="ECO:0000259" key="11">
    <source>
        <dbReference type="Pfam" id="PF01915"/>
    </source>
</evidence>
<keyword evidence="14" id="KW-1185">Reference proteome</keyword>
<dbReference type="GO" id="GO:0016747">
    <property type="term" value="F:acyltransferase activity, transferring groups other than amino-acyl groups"/>
    <property type="evidence" value="ECO:0007669"/>
    <property type="project" value="InterPro"/>
</dbReference>
<dbReference type="Pfam" id="PF01915">
    <property type="entry name" value="Glyco_hydro_3_C"/>
    <property type="match status" value="1"/>
</dbReference>
<evidence type="ECO:0000256" key="3">
    <source>
        <dbReference type="ARBA" id="ARBA00022801"/>
    </source>
</evidence>
<proteinExistence type="inferred from homology"/>
<evidence type="ECO:0000259" key="10">
    <source>
        <dbReference type="Pfam" id="PF00933"/>
    </source>
</evidence>
<comment type="similarity">
    <text evidence="1">Belongs to the glycosyl hydrolase 3 family.</text>
</comment>
<dbReference type="InterPro" id="IPR029058">
    <property type="entry name" value="AB_hydrolase_fold"/>
</dbReference>
<dbReference type="NCBIfam" id="NF005757">
    <property type="entry name" value="PRK07581.1"/>
    <property type="match status" value="1"/>
</dbReference>
<dbReference type="OrthoDB" id="2123594at2759"/>
<keyword evidence="6" id="KW-0326">Glycosidase</keyword>
<evidence type="ECO:0000256" key="5">
    <source>
        <dbReference type="ARBA" id="ARBA00023277"/>
    </source>
</evidence>
<dbReference type="GO" id="GO:0004553">
    <property type="term" value="F:hydrolase activity, hydrolyzing O-glycosyl compounds"/>
    <property type="evidence" value="ECO:0007669"/>
    <property type="project" value="InterPro"/>
</dbReference>
<accession>A0A4U6XKF0</accession>
<feature type="domain" description="AB hydrolase-1" evidence="9">
    <location>
        <begin position="133"/>
        <end position="216"/>
    </location>
</feature>
<evidence type="ECO:0000313" key="14">
    <source>
        <dbReference type="Proteomes" id="UP000310108"/>
    </source>
</evidence>
<dbReference type="SUPFAM" id="SSF53474">
    <property type="entry name" value="alpha/beta-Hydrolases"/>
    <property type="match status" value="1"/>
</dbReference>
<evidence type="ECO:0000256" key="6">
    <source>
        <dbReference type="ARBA" id="ARBA00023295"/>
    </source>
</evidence>
<evidence type="ECO:0000259" key="12">
    <source>
        <dbReference type="Pfam" id="PF14310"/>
    </source>
</evidence>
<comment type="caution">
    <text evidence="13">The sequence shown here is derived from an EMBL/GenBank/DDBJ whole genome shotgun (WGS) entry which is preliminary data.</text>
</comment>
<dbReference type="Proteomes" id="UP000310108">
    <property type="component" value="Unassembled WGS sequence"/>
</dbReference>
<dbReference type="InterPro" id="IPR001764">
    <property type="entry name" value="Glyco_hydro_3_N"/>
</dbReference>
<dbReference type="InterPro" id="IPR008220">
    <property type="entry name" value="HAT_MetX-like"/>
</dbReference>
<dbReference type="SUPFAM" id="SSF51445">
    <property type="entry name" value="(Trans)glycosidases"/>
    <property type="match status" value="1"/>
</dbReference>
<evidence type="ECO:0000256" key="8">
    <source>
        <dbReference type="SAM" id="MobiDB-lite"/>
    </source>
</evidence>
<dbReference type="SUPFAM" id="SSF52279">
    <property type="entry name" value="Beta-D-glucan exohydrolase, C-terminal domain"/>
    <property type="match status" value="1"/>
</dbReference>
<gene>
    <name evidence="13" type="primary">bglX</name>
    <name evidence="13" type="ORF">CTA1_13385</name>
</gene>
<evidence type="ECO:0000256" key="4">
    <source>
        <dbReference type="ARBA" id="ARBA00023180"/>
    </source>
</evidence>
<dbReference type="PANTHER" id="PTHR32268">
    <property type="entry name" value="HOMOSERINE O-ACETYLTRANSFERASE"/>
    <property type="match status" value="1"/>
</dbReference>
<dbReference type="Gene3D" id="3.20.20.300">
    <property type="entry name" value="Glycoside hydrolase, family 3, N-terminal domain"/>
    <property type="match status" value="1"/>
</dbReference>
<organism evidence="13 14">
    <name type="scientific">Colletotrichum tanaceti</name>
    <dbReference type="NCBI Taxonomy" id="1306861"/>
    <lineage>
        <taxon>Eukaryota</taxon>
        <taxon>Fungi</taxon>
        <taxon>Dikarya</taxon>
        <taxon>Ascomycota</taxon>
        <taxon>Pezizomycotina</taxon>
        <taxon>Sordariomycetes</taxon>
        <taxon>Hypocreomycetidae</taxon>
        <taxon>Glomerellales</taxon>
        <taxon>Glomerellaceae</taxon>
        <taxon>Colletotrichum</taxon>
        <taxon>Colletotrichum destructivum species complex</taxon>
    </lineage>
</organism>
<dbReference type="Gene3D" id="3.40.50.1700">
    <property type="entry name" value="Glycoside hydrolase family 3 C-terminal domain"/>
    <property type="match status" value="1"/>
</dbReference>
<dbReference type="EMBL" id="PJEX01000114">
    <property type="protein sequence ID" value="TKW55007.1"/>
    <property type="molecule type" value="Genomic_DNA"/>
</dbReference>
<dbReference type="Pfam" id="PF00933">
    <property type="entry name" value="Glyco_hydro_3"/>
    <property type="match status" value="1"/>
</dbReference>
<dbReference type="AlphaFoldDB" id="A0A4U6XKF0"/>
<sequence length="1023" mass="111528">MMTKTPGYVADNILMTKEKASFYLVADRSLLLLQPVINRYKRPSSSSSSQGLQIPHHPSIIDIHQATITFSPVMTDIKRFELGDFKLQNGGTLPGAWLAYKTFGDPSLPAVVYPTWFSGAIADNEWLIGDDKTLDPSRYFIVIPALFGNGESISPSNSDVDPFPDVSFYDNVRAQHRLVTEALEITHLRAVLGWSMGAAQSFQWATQYPDFMDICVPFCGAAKCAPHNQVFLEGVKSALLAAKKVSSAGSAKGRAGAAAAGDSDRSVRVWSDDEKQVGLKAFGRGYAGWGFSQAFYRHEVYKKHYGAKDLEDFMRGFWEKWALGKDPENLLVMLHTWQDADVSKQEPYNGDFKKAMAGIKARTLVLPSKTDLYFPPEDSEIEVGWMSEGVGELAVYPSIWGHWAGGPPGNLDDAKWLDDKLKGIFSDAPHRGFGAPQNYAHDLLPIANRVRSEQINNTRLGIPYITIADSVNGLMISGGTLFPGAISMGSTWNIPLYEQVTAAIREENIAMGTRWVLSPEVDLAKDPILNGRNGEMFGEDPYLVGEFATHYINTMQEKDANGFVKVATTIKHWVYGSSSGGVNTASIQGGLNHILNDMGAPYVKAIRESNPLSLMVSYASVDQVPMSMNRHLNRKILRELLGFKGLIMSDANSVRYMHTRAKVAASLQDAGLKAIRGGLEHELVPVPPVVFPALIDSVNDPDIAGLIDDAVRAMLEIKFATGMFDLPLPSVENLEATLRSEKHLEVNRNMSRGSGIDVAVSVAEEVGLAVVVLGSGWGSFDGSYESLHRTDGEGFSHADLGFPGLQQRLLDAVLDVGVPTVLVLSGGQTFLLDDSAKRSGAILHTWLAGEFTADSLVEILFGAVNPSGKLTVTFPEAGGAFPVAYDYFPSDDEGGFGAATEYDWHLPKLTRYAPLRFGFGLSYTTFDISPTSLRCRRRTGSSSNSSKNSSTADACSEDGQVTVSATVTNTGSVAGKEVVQRYFRPEYTQIEVPVMKLIRFEKVEVAAGESTRVDLTVPFRELG</sequence>
<protein>
    <submittedName>
        <fullName evidence="13">Periplasmic beta-glucosidase</fullName>
    </submittedName>
</protein>
<keyword evidence="3" id="KW-0378">Hydrolase</keyword>
<dbReference type="Gene3D" id="2.60.40.10">
    <property type="entry name" value="Immunoglobulins"/>
    <property type="match status" value="1"/>
</dbReference>
<dbReference type="InterPro" id="IPR036881">
    <property type="entry name" value="Glyco_hydro_3_C_sf"/>
</dbReference>
<dbReference type="InterPro" id="IPR013783">
    <property type="entry name" value="Ig-like_fold"/>
</dbReference>
<evidence type="ECO:0000256" key="1">
    <source>
        <dbReference type="ARBA" id="ARBA00005336"/>
    </source>
</evidence>
<dbReference type="InterPro" id="IPR026891">
    <property type="entry name" value="Fn3-like"/>
</dbReference>